<evidence type="ECO:0000313" key="5">
    <source>
        <dbReference type="EMBL" id="RJX40057.1"/>
    </source>
</evidence>
<keyword evidence="3" id="KW-0472">Membrane</keyword>
<comment type="caution">
    <text evidence="5">The sequence shown here is derived from an EMBL/GenBank/DDBJ whole genome shotgun (WGS) entry which is preliminary data.</text>
</comment>
<proteinExistence type="predicted"/>
<feature type="transmembrane region" description="Helical" evidence="3">
    <location>
        <begin position="612"/>
        <end position="633"/>
    </location>
</feature>
<feature type="transmembrane region" description="Helical" evidence="3">
    <location>
        <begin position="545"/>
        <end position="570"/>
    </location>
</feature>
<accession>A0A3A6PG77</accession>
<keyword evidence="3" id="KW-1133">Transmembrane helix</keyword>
<keyword evidence="1" id="KW-0175">Coiled coil</keyword>
<feature type="transmembrane region" description="Helical" evidence="3">
    <location>
        <begin position="582"/>
        <end position="606"/>
    </location>
</feature>
<evidence type="ECO:0000313" key="6">
    <source>
        <dbReference type="Proteomes" id="UP000267798"/>
    </source>
</evidence>
<evidence type="ECO:0000256" key="1">
    <source>
        <dbReference type="SAM" id="Coils"/>
    </source>
</evidence>
<feature type="compositionally biased region" description="Basic and acidic residues" evidence="2">
    <location>
        <begin position="756"/>
        <end position="782"/>
    </location>
</feature>
<name>A0A3A6PG77_9BACL</name>
<protein>
    <recommendedName>
        <fullName evidence="4">STAS domain-containing protein</fullName>
    </recommendedName>
</protein>
<dbReference type="RefSeq" id="WP_120110008.1">
    <property type="nucleotide sequence ID" value="NZ_QXQB01000002.1"/>
</dbReference>
<dbReference type="InterPro" id="IPR002645">
    <property type="entry name" value="STAS_dom"/>
</dbReference>
<keyword evidence="6" id="KW-1185">Reference proteome</keyword>
<evidence type="ECO:0000256" key="3">
    <source>
        <dbReference type="SAM" id="Phobius"/>
    </source>
</evidence>
<dbReference type="AlphaFoldDB" id="A0A3A6PG77"/>
<sequence length="892" mass="96603">MSTIKSAISMIEAMKVPFQKISKSMDAYLIASLGQIEVKSMSIAKTKAALAKADGNMSNSIMRAVAAQEKLKKSINETPVLKIPEGRSGPLATTENQVSQASRAASNVIEFPAARAAARASDSPVTRAAGKVIEFPKPKVATPEPAPEQPKWDQWSAPEIFQTTGAERHVQEIEALKTKLGELSSLQKKLDMSGVTFLPSSASEDINKLQQRLQQLGTKLQLVEQQKAGLSKKASPEAFEKLNESAAKIRNSIHDAISQQNALNNAIKAGDLTKTQKAYNNLNSIIDSVEVGIRSNKKEQERFNASLISGQGAANGFASKIRDVGNAYLGKAITQLRSFLKTSLAGANEQLQAEQRLLSVMSRTNGMTQDGVDHVRKRARELEGTTTIDAATGVQGQAQLAQYVADPTNIAAMTEAMYNLAAGTYGANVSQSQLMQTADMMGKVMTGDTSALSQIGLDIGTVFNEAEQSLLRTGTEAERAALVIKMIDDNMSGLAEAMGQSPEGQVLRLSNAWGAIQEKIGYGLMPIITQFASFLIENMPLIESIVLNVFGNIFDIIEQVMLIGMSAASFIMDNWSWIEPIIWGVVAAFGAFLLITNAVAIGAAILNAVLSANPFVLIVSLIIGVIAALVMLASRNSEVAATIQSKWNGFLNFMDQIPIFTQRMVLGVINSINDMRVKMLQGLADMIVKGMGLLNSLFEALNKIPGVNIGFEFNEEIASKVRDKIVSKAEKDAEAFRKGSEAYLLVQETKAANKAAERQKKVDDLLDKEKQKEKKEKEDERFAPPPLPGMDKLPTGAWNVGDGRLDNGNIKEIGNVKQVDNIKGSVEVSSEDLKMMRELAEMKNIQNFVTLQPSINFGDTHVRNESDLNTIVSKISQKLEEDIAVSADTAYG</sequence>
<feature type="region of interest" description="Disordered" evidence="2">
    <location>
        <begin position="756"/>
        <end position="794"/>
    </location>
</feature>
<keyword evidence="3" id="KW-0812">Transmembrane</keyword>
<feature type="coiled-coil region" evidence="1">
    <location>
        <begin position="166"/>
        <end position="233"/>
    </location>
</feature>
<gene>
    <name evidence="5" type="ORF">D3P09_11825</name>
</gene>
<dbReference type="EMBL" id="QXQB01000002">
    <property type="protein sequence ID" value="RJX40057.1"/>
    <property type="molecule type" value="Genomic_DNA"/>
</dbReference>
<evidence type="ECO:0000259" key="4">
    <source>
        <dbReference type="PROSITE" id="PS50801"/>
    </source>
</evidence>
<dbReference type="PROSITE" id="PS50801">
    <property type="entry name" value="STAS"/>
    <property type="match status" value="1"/>
</dbReference>
<feature type="domain" description="STAS" evidence="4">
    <location>
        <begin position="190"/>
        <end position="260"/>
    </location>
</feature>
<dbReference type="Proteomes" id="UP000267798">
    <property type="component" value="Unassembled WGS sequence"/>
</dbReference>
<evidence type="ECO:0000256" key="2">
    <source>
        <dbReference type="SAM" id="MobiDB-lite"/>
    </source>
</evidence>
<organism evidence="5 6">
    <name type="scientific">Paenibacillus pinisoli</name>
    <dbReference type="NCBI Taxonomy" id="1276110"/>
    <lineage>
        <taxon>Bacteria</taxon>
        <taxon>Bacillati</taxon>
        <taxon>Bacillota</taxon>
        <taxon>Bacilli</taxon>
        <taxon>Bacillales</taxon>
        <taxon>Paenibacillaceae</taxon>
        <taxon>Paenibacillus</taxon>
    </lineage>
</organism>
<dbReference type="OrthoDB" id="1677957at2"/>
<reference evidence="5 6" key="1">
    <citation type="submission" date="2018-09" db="EMBL/GenBank/DDBJ databases">
        <title>Paenibacillus aracenensis nov. sp. isolated from a cave in southern Spain.</title>
        <authorList>
            <person name="Jurado V."/>
            <person name="Gutierrez-Patricio S."/>
            <person name="Gonzalez-Pimentel J.L."/>
            <person name="Miller A.Z."/>
            <person name="Laiz L."/>
            <person name="Saiz-Jimenez C."/>
        </authorList>
    </citation>
    <scope>NUCLEOTIDE SEQUENCE [LARGE SCALE GENOMIC DNA]</scope>
    <source>
        <strain evidence="5 6">JCM 19203</strain>
    </source>
</reference>